<keyword evidence="3" id="KW-1185">Reference proteome</keyword>
<feature type="transmembrane region" description="Helical" evidence="1">
    <location>
        <begin position="21"/>
        <end position="41"/>
    </location>
</feature>
<proteinExistence type="predicted"/>
<evidence type="ECO:0000313" key="3">
    <source>
        <dbReference type="Proteomes" id="UP001219525"/>
    </source>
</evidence>
<sequence>MPHPPPSNDASSRPPRPLRALVCDLLVTIALCYLITLSLLVCAKRLHLAFYFLPAPAPESCTSPPGTPWALAPALDLSAYQRALAAITPVDVLRVTTAFSVLAFALTELGYLALLLQEGVRCDKPFSALVFGLNIGHLYQYLGSGNHVLDFKGQGECDVMTLQAAFV</sequence>
<gene>
    <name evidence="2" type="ORF">GGX14DRAFT_647646</name>
</gene>
<evidence type="ECO:0000256" key="1">
    <source>
        <dbReference type="SAM" id="Phobius"/>
    </source>
</evidence>
<reference evidence="2" key="1">
    <citation type="submission" date="2023-03" db="EMBL/GenBank/DDBJ databases">
        <title>Massive genome expansion in bonnet fungi (Mycena s.s.) driven by repeated elements and novel gene families across ecological guilds.</title>
        <authorList>
            <consortium name="Lawrence Berkeley National Laboratory"/>
            <person name="Harder C.B."/>
            <person name="Miyauchi S."/>
            <person name="Viragh M."/>
            <person name="Kuo A."/>
            <person name="Thoen E."/>
            <person name="Andreopoulos B."/>
            <person name="Lu D."/>
            <person name="Skrede I."/>
            <person name="Drula E."/>
            <person name="Henrissat B."/>
            <person name="Morin E."/>
            <person name="Kohler A."/>
            <person name="Barry K."/>
            <person name="LaButti K."/>
            <person name="Morin E."/>
            <person name="Salamov A."/>
            <person name="Lipzen A."/>
            <person name="Mereny Z."/>
            <person name="Hegedus B."/>
            <person name="Baldrian P."/>
            <person name="Stursova M."/>
            <person name="Weitz H."/>
            <person name="Taylor A."/>
            <person name="Grigoriev I.V."/>
            <person name="Nagy L.G."/>
            <person name="Martin F."/>
            <person name="Kauserud H."/>
        </authorList>
    </citation>
    <scope>NUCLEOTIDE SEQUENCE</scope>
    <source>
        <strain evidence="2">9144</strain>
    </source>
</reference>
<keyword evidence="1" id="KW-1133">Transmembrane helix</keyword>
<dbReference type="AlphaFoldDB" id="A0AAD6YDL6"/>
<evidence type="ECO:0000313" key="2">
    <source>
        <dbReference type="EMBL" id="KAJ7204138.1"/>
    </source>
</evidence>
<dbReference type="EMBL" id="JARJCW010000048">
    <property type="protein sequence ID" value="KAJ7204138.1"/>
    <property type="molecule type" value="Genomic_DNA"/>
</dbReference>
<organism evidence="2 3">
    <name type="scientific">Mycena pura</name>
    <dbReference type="NCBI Taxonomy" id="153505"/>
    <lineage>
        <taxon>Eukaryota</taxon>
        <taxon>Fungi</taxon>
        <taxon>Dikarya</taxon>
        <taxon>Basidiomycota</taxon>
        <taxon>Agaricomycotina</taxon>
        <taxon>Agaricomycetes</taxon>
        <taxon>Agaricomycetidae</taxon>
        <taxon>Agaricales</taxon>
        <taxon>Marasmiineae</taxon>
        <taxon>Mycenaceae</taxon>
        <taxon>Mycena</taxon>
    </lineage>
</organism>
<name>A0AAD6YDL6_9AGAR</name>
<dbReference type="Proteomes" id="UP001219525">
    <property type="component" value="Unassembled WGS sequence"/>
</dbReference>
<protein>
    <submittedName>
        <fullName evidence="2">Uncharacterized protein</fullName>
    </submittedName>
</protein>
<keyword evidence="1" id="KW-0812">Transmembrane</keyword>
<keyword evidence="1" id="KW-0472">Membrane</keyword>
<comment type="caution">
    <text evidence="2">The sequence shown here is derived from an EMBL/GenBank/DDBJ whole genome shotgun (WGS) entry which is preliminary data.</text>
</comment>
<accession>A0AAD6YDL6</accession>